<evidence type="ECO:0000256" key="3">
    <source>
        <dbReference type="ARBA" id="ARBA00007739"/>
    </source>
</evidence>
<dbReference type="Gene3D" id="3.40.710.10">
    <property type="entry name" value="DD-peptidase/beta-lactamase superfamily"/>
    <property type="match status" value="1"/>
</dbReference>
<evidence type="ECO:0000256" key="9">
    <source>
        <dbReference type="ARBA" id="ARBA00022801"/>
    </source>
</evidence>
<keyword evidence="9" id="KW-0378">Hydrolase</keyword>
<dbReference type="InterPro" id="IPR001264">
    <property type="entry name" value="Glyco_trans_51"/>
</dbReference>
<evidence type="ECO:0000256" key="12">
    <source>
        <dbReference type="ARBA" id="ARBA00023136"/>
    </source>
</evidence>
<dbReference type="InterPro" id="IPR050396">
    <property type="entry name" value="Glycosyltr_51/Transpeptidase"/>
</dbReference>
<dbReference type="AlphaFoldDB" id="A0A0G0XEL2"/>
<dbReference type="InterPro" id="IPR023346">
    <property type="entry name" value="Lysozyme-like_dom_sf"/>
</dbReference>
<evidence type="ECO:0000256" key="17">
    <source>
        <dbReference type="SAM" id="Phobius"/>
    </source>
</evidence>
<dbReference type="GO" id="GO:0030288">
    <property type="term" value="C:outer membrane-bounded periplasmic space"/>
    <property type="evidence" value="ECO:0007669"/>
    <property type="project" value="TreeGrafter"/>
</dbReference>
<feature type="transmembrane region" description="Helical" evidence="17">
    <location>
        <begin position="55"/>
        <end position="77"/>
    </location>
</feature>
<feature type="transmembrane region" description="Helical" evidence="17">
    <location>
        <begin position="16"/>
        <end position="34"/>
    </location>
</feature>
<dbReference type="Proteomes" id="UP000033858">
    <property type="component" value="Unassembled WGS sequence"/>
</dbReference>
<gene>
    <name evidence="20" type="ORF">UU32_C0021G0003</name>
</gene>
<comment type="catalytic activity">
    <reaction evidence="16">
        <text>[GlcNAc-(1-&gt;4)-Mur2Ac(oyl-L-Ala-gamma-D-Glu-L-Lys-D-Ala-D-Ala)](n)-di-trans,octa-cis-undecaprenyl diphosphate + beta-D-GlcNAc-(1-&gt;4)-Mur2Ac(oyl-L-Ala-gamma-D-Glu-L-Lys-D-Ala-D-Ala)-di-trans,octa-cis-undecaprenyl diphosphate = [GlcNAc-(1-&gt;4)-Mur2Ac(oyl-L-Ala-gamma-D-Glu-L-Lys-D-Ala-D-Ala)](n+1)-di-trans,octa-cis-undecaprenyl diphosphate + di-trans,octa-cis-undecaprenyl diphosphate + H(+)</text>
        <dbReference type="Rhea" id="RHEA:23708"/>
        <dbReference type="Rhea" id="RHEA-COMP:9602"/>
        <dbReference type="Rhea" id="RHEA-COMP:9603"/>
        <dbReference type="ChEBI" id="CHEBI:15378"/>
        <dbReference type="ChEBI" id="CHEBI:58405"/>
        <dbReference type="ChEBI" id="CHEBI:60033"/>
        <dbReference type="ChEBI" id="CHEBI:78435"/>
        <dbReference type="EC" id="2.4.99.28"/>
    </reaction>
</comment>
<dbReference type="InterPro" id="IPR036950">
    <property type="entry name" value="PBP_transglycosylase"/>
</dbReference>
<keyword evidence="17" id="KW-0812">Transmembrane</keyword>
<evidence type="ECO:0000256" key="6">
    <source>
        <dbReference type="ARBA" id="ARBA00022670"/>
    </source>
</evidence>
<evidence type="ECO:0000256" key="5">
    <source>
        <dbReference type="ARBA" id="ARBA00022645"/>
    </source>
</evidence>
<evidence type="ECO:0000313" key="20">
    <source>
        <dbReference type="EMBL" id="KKR86137.1"/>
    </source>
</evidence>
<proteinExistence type="inferred from homology"/>
<evidence type="ECO:0000313" key="21">
    <source>
        <dbReference type="Proteomes" id="UP000033858"/>
    </source>
</evidence>
<keyword evidence="8" id="KW-0808">Transferase</keyword>
<dbReference type="GO" id="GO:0009002">
    <property type="term" value="F:serine-type D-Ala-D-Ala carboxypeptidase activity"/>
    <property type="evidence" value="ECO:0007669"/>
    <property type="project" value="UniProtKB-EC"/>
</dbReference>
<keyword evidence="10" id="KW-0133">Cell shape</keyword>
<evidence type="ECO:0000259" key="19">
    <source>
        <dbReference type="Pfam" id="PF00912"/>
    </source>
</evidence>
<dbReference type="GO" id="GO:0009252">
    <property type="term" value="P:peptidoglycan biosynthetic process"/>
    <property type="evidence" value="ECO:0007669"/>
    <property type="project" value="UniProtKB-KW"/>
</dbReference>
<name>A0A0G0XEL2_9BACT</name>
<dbReference type="GO" id="GO:0006508">
    <property type="term" value="P:proteolysis"/>
    <property type="evidence" value="ECO:0007669"/>
    <property type="project" value="UniProtKB-KW"/>
</dbReference>
<dbReference type="Pfam" id="PF00912">
    <property type="entry name" value="Transgly"/>
    <property type="match status" value="1"/>
</dbReference>
<keyword evidence="14" id="KW-0961">Cell wall biogenesis/degradation</keyword>
<evidence type="ECO:0000256" key="11">
    <source>
        <dbReference type="ARBA" id="ARBA00022984"/>
    </source>
</evidence>
<dbReference type="InterPro" id="IPR012338">
    <property type="entry name" value="Beta-lactam/transpept-like"/>
</dbReference>
<evidence type="ECO:0000256" key="10">
    <source>
        <dbReference type="ARBA" id="ARBA00022960"/>
    </source>
</evidence>
<keyword evidence="7" id="KW-0328">Glycosyltransferase</keyword>
<sequence>MIKPIGKILVFIGKPVYFILSRLILAAIFLLYLTGHTTRKLIKLEWLRISLFKKIWLVPALLVFLLLTFYFLILRGLPSPNELISRQIEVSTKIYDRNGNLLYKIYKDKNRTVVSLNQIPPHIRLATLAAEDAEFYNHPGFSTRGIFRAFFQNLQGGKLQGGSTITQQLVKNALLTPEKTLIRKIREIILSIRVELAFSKDEILEMYMNEVSYGGTAYGIEEASQVYLGKSVSKLNLAEAAFLAGLPQSPTRFSPFGASPNEGFVRQKEVLHLMRINKFITKTQENETKNQRLTFVPDKTEIKAPHFVMFVRQLLVNKFGEEMVEKGGLEVTTTLDLSIQELAERVVRDEIEKLKNLHVGNGAVLVLNPGSGEILAMVGSKDYFDIAGDGNVNVTTRERQPGSSIKIVNYAYALTNGFNPTTILDDSPVAFSVPGQPLYSPKNYDGKFKGRVTIRTALAESRNVPAVKVLASYGVAKMIEQGQKMGITTWNNTSRFGLSLTLGGGEVKLIDLARVYATIANYGKRPQIISILQVKDYKGRVLEKGSPLSEETVNPRIAYLLTDILKDNNARAGEFGTSSYLVIKNHPEVAVKTGTSNDLRDNLTLGYNQDYLVATWVGNNDNSPMARIASGVTGASPIWNKIMSGLLENKPSIDWKIPEGLIKVFDCSVNRQDWFLEEKRPTKLCGPQVL</sequence>
<evidence type="ECO:0000256" key="15">
    <source>
        <dbReference type="ARBA" id="ARBA00034000"/>
    </source>
</evidence>
<dbReference type="GO" id="GO:0008360">
    <property type="term" value="P:regulation of cell shape"/>
    <property type="evidence" value="ECO:0007669"/>
    <property type="project" value="UniProtKB-KW"/>
</dbReference>
<feature type="domain" description="Penicillin-binding protein transpeptidase" evidence="18">
    <location>
        <begin position="362"/>
        <end position="618"/>
    </location>
</feature>
<comment type="caution">
    <text evidence="20">The sequence shown here is derived from an EMBL/GenBank/DDBJ whole genome shotgun (WGS) entry which is preliminary data.</text>
</comment>
<keyword evidence="11" id="KW-0573">Peptidoglycan synthesis</keyword>
<dbReference type="GO" id="GO:0005886">
    <property type="term" value="C:plasma membrane"/>
    <property type="evidence" value="ECO:0007669"/>
    <property type="project" value="UniProtKB-SubCell"/>
</dbReference>
<dbReference type="GO" id="GO:0008955">
    <property type="term" value="F:peptidoglycan glycosyltransferase activity"/>
    <property type="evidence" value="ECO:0007669"/>
    <property type="project" value="UniProtKB-EC"/>
</dbReference>
<keyword evidence="13" id="KW-0511">Multifunctional enzyme</keyword>
<keyword evidence="4" id="KW-1003">Cell membrane</keyword>
<feature type="domain" description="Glycosyl transferase family 51" evidence="19">
    <location>
        <begin position="99"/>
        <end position="274"/>
    </location>
</feature>
<comment type="subcellular location">
    <subcellularLocation>
        <location evidence="1">Cell membrane</location>
    </subcellularLocation>
</comment>
<evidence type="ECO:0000256" key="8">
    <source>
        <dbReference type="ARBA" id="ARBA00022679"/>
    </source>
</evidence>
<evidence type="ECO:0000256" key="13">
    <source>
        <dbReference type="ARBA" id="ARBA00023268"/>
    </source>
</evidence>
<dbReference type="GO" id="GO:0008658">
    <property type="term" value="F:penicillin binding"/>
    <property type="evidence" value="ECO:0007669"/>
    <property type="project" value="InterPro"/>
</dbReference>
<reference evidence="20 21" key="1">
    <citation type="journal article" date="2015" name="Nature">
        <title>rRNA introns, odd ribosomes, and small enigmatic genomes across a large radiation of phyla.</title>
        <authorList>
            <person name="Brown C.T."/>
            <person name="Hug L.A."/>
            <person name="Thomas B.C."/>
            <person name="Sharon I."/>
            <person name="Castelle C.J."/>
            <person name="Singh A."/>
            <person name="Wilkins M.J."/>
            <person name="Williams K.H."/>
            <person name="Banfield J.F."/>
        </authorList>
    </citation>
    <scope>NUCLEOTIDE SEQUENCE [LARGE SCALE GENOMIC DNA]</scope>
</reference>
<dbReference type="SUPFAM" id="SSF53955">
    <property type="entry name" value="Lysozyme-like"/>
    <property type="match status" value="1"/>
</dbReference>
<evidence type="ECO:0000259" key="18">
    <source>
        <dbReference type="Pfam" id="PF00905"/>
    </source>
</evidence>
<dbReference type="Gene3D" id="1.10.3810.10">
    <property type="entry name" value="Biosynthetic peptidoglycan transglycosylase-like"/>
    <property type="match status" value="1"/>
</dbReference>
<evidence type="ECO:0000256" key="2">
    <source>
        <dbReference type="ARBA" id="ARBA00007090"/>
    </source>
</evidence>
<keyword evidence="17" id="KW-1133">Transmembrane helix</keyword>
<keyword evidence="12 17" id="KW-0472">Membrane</keyword>
<keyword evidence="5" id="KW-0121">Carboxypeptidase</keyword>
<dbReference type="PANTHER" id="PTHR32282">
    <property type="entry name" value="BINDING PROTEIN TRANSPEPTIDASE, PUTATIVE-RELATED"/>
    <property type="match status" value="1"/>
</dbReference>
<evidence type="ECO:0000256" key="1">
    <source>
        <dbReference type="ARBA" id="ARBA00004236"/>
    </source>
</evidence>
<accession>A0A0G0XEL2</accession>
<comment type="catalytic activity">
    <reaction evidence="15">
        <text>Preferential cleavage: (Ac)2-L-Lys-D-Ala-|-D-Ala. Also transpeptidation of peptidyl-alanyl moieties that are N-acyl substituents of D-alanine.</text>
        <dbReference type="EC" id="3.4.16.4"/>
    </reaction>
</comment>
<dbReference type="SUPFAM" id="SSF56601">
    <property type="entry name" value="beta-lactamase/transpeptidase-like"/>
    <property type="match status" value="1"/>
</dbReference>
<comment type="similarity">
    <text evidence="3">In the N-terminal section; belongs to the glycosyltransferase 51 family.</text>
</comment>
<evidence type="ECO:0000256" key="4">
    <source>
        <dbReference type="ARBA" id="ARBA00022475"/>
    </source>
</evidence>
<organism evidence="20 21">
    <name type="scientific">Candidatus Woesebacteria bacterium GW2011_GWB1_41_10</name>
    <dbReference type="NCBI Taxonomy" id="1618577"/>
    <lineage>
        <taxon>Bacteria</taxon>
        <taxon>Candidatus Woeseibacteriota</taxon>
    </lineage>
</organism>
<evidence type="ECO:0000256" key="14">
    <source>
        <dbReference type="ARBA" id="ARBA00023316"/>
    </source>
</evidence>
<keyword evidence="6" id="KW-0645">Protease</keyword>
<evidence type="ECO:0000256" key="16">
    <source>
        <dbReference type="ARBA" id="ARBA00049902"/>
    </source>
</evidence>
<evidence type="ECO:0000256" key="7">
    <source>
        <dbReference type="ARBA" id="ARBA00022676"/>
    </source>
</evidence>
<comment type="similarity">
    <text evidence="2">In the C-terminal section; belongs to the transpeptidase family.</text>
</comment>
<dbReference type="GO" id="GO:0071555">
    <property type="term" value="P:cell wall organization"/>
    <property type="evidence" value="ECO:0007669"/>
    <property type="project" value="UniProtKB-KW"/>
</dbReference>
<dbReference type="EMBL" id="LCAE01000021">
    <property type="protein sequence ID" value="KKR86137.1"/>
    <property type="molecule type" value="Genomic_DNA"/>
</dbReference>
<dbReference type="PANTHER" id="PTHR32282:SF11">
    <property type="entry name" value="PENICILLIN-BINDING PROTEIN 1B"/>
    <property type="match status" value="1"/>
</dbReference>
<dbReference type="FunFam" id="1.10.3810.10:FF:000001">
    <property type="entry name" value="Penicillin-binding protein 1A"/>
    <property type="match status" value="1"/>
</dbReference>
<dbReference type="PATRIC" id="fig|1618577.3.peg.330"/>
<protein>
    <submittedName>
        <fullName evidence="20">Uncharacterized protein</fullName>
    </submittedName>
</protein>
<dbReference type="InterPro" id="IPR001460">
    <property type="entry name" value="PCN-bd_Tpept"/>
</dbReference>
<dbReference type="Pfam" id="PF00905">
    <property type="entry name" value="Transpeptidase"/>
    <property type="match status" value="1"/>
</dbReference>